<organism evidence="1 2">
    <name type="scientific">Phyllostomus discolor</name>
    <name type="common">pale spear-nosed bat</name>
    <dbReference type="NCBI Taxonomy" id="89673"/>
    <lineage>
        <taxon>Eukaryota</taxon>
        <taxon>Metazoa</taxon>
        <taxon>Chordata</taxon>
        <taxon>Craniata</taxon>
        <taxon>Vertebrata</taxon>
        <taxon>Euteleostomi</taxon>
        <taxon>Mammalia</taxon>
        <taxon>Eutheria</taxon>
        <taxon>Laurasiatheria</taxon>
        <taxon>Chiroptera</taxon>
        <taxon>Yangochiroptera</taxon>
        <taxon>Phyllostomidae</taxon>
        <taxon>Phyllostominae</taxon>
        <taxon>Phyllostomus</taxon>
    </lineage>
</organism>
<dbReference type="AlphaFoldDB" id="A0A833YFF7"/>
<proteinExistence type="predicted"/>
<sequence>MRALVPEVSEVKPHLPGPPARLQAANSRPTYWHSEGEVTKHRGWLAKREESRAFGRIGPQGESEAELLRDTEVSSELAACFFFFLLRFYFIFSERGREGERKGEKHQRVKETGISCLLHTPSPGLAPNPHVP</sequence>
<evidence type="ECO:0000313" key="2">
    <source>
        <dbReference type="Proteomes" id="UP000664940"/>
    </source>
</evidence>
<accession>A0A833YFF7</accession>
<evidence type="ECO:0000313" key="1">
    <source>
        <dbReference type="EMBL" id="KAF6073427.1"/>
    </source>
</evidence>
<name>A0A833YFF7_9CHIR</name>
<reference evidence="1 2" key="1">
    <citation type="journal article" date="2020" name="Nature">
        <title>Six reference-quality genomes reveal evolution of bat adaptations.</title>
        <authorList>
            <person name="Jebb D."/>
            <person name="Huang Z."/>
            <person name="Pippel M."/>
            <person name="Hughes G.M."/>
            <person name="Lavrichenko K."/>
            <person name="Devanna P."/>
            <person name="Winkler S."/>
            <person name="Jermiin L.S."/>
            <person name="Skirmuntt E.C."/>
            <person name="Katzourakis A."/>
            <person name="Burkitt-Gray L."/>
            <person name="Ray D.A."/>
            <person name="Sullivan K.A.M."/>
            <person name="Roscito J.G."/>
            <person name="Kirilenko B.M."/>
            <person name="Davalos L.M."/>
            <person name="Corthals A.P."/>
            <person name="Power M.L."/>
            <person name="Jones G."/>
            <person name="Ransome R.D."/>
            <person name="Dechmann D.K.N."/>
            <person name="Locatelli A.G."/>
            <person name="Puechmaille S.J."/>
            <person name="Fedrigo O."/>
            <person name="Jarvis E.D."/>
            <person name="Hiller M."/>
            <person name="Vernes S.C."/>
            <person name="Myers E.W."/>
            <person name="Teeling E.C."/>
        </authorList>
    </citation>
    <scope>NUCLEOTIDE SEQUENCE [LARGE SCALE GENOMIC DNA]</scope>
    <source>
        <strain evidence="1">Bat1K_MPI-CBG_1</strain>
    </source>
</reference>
<protein>
    <submittedName>
        <fullName evidence="1">Uncharacterized protein</fullName>
    </submittedName>
</protein>
<dbReference type="EMBL" id="JABVXQ010000016">
    <property type="protein sequence ID" value="KAF6073427.1"/>
    <property type="molecule type" value="Genomic_DNA"/>
</dbReference>
<gene>
    <name evidence="1" type="ORF">HJG60_009551</name>
</gene>
<comment type="caution">
    <text evidence="1">The sequence shown here is derived from an EMBL/GenBank/DDBJ whole genome shotgun (WGS) entry which is preliminary data.</text>
</comment>
<dbReference type="Proteomes" id="UP000664940">
    <property type="component" value="Unassembled WGS sequence"/>
</dbReference>